<evidence type="ECO:0000256" key="5">
    <source>
        <dbReference type="ARBA" id="ARBA00022692"/>
    </source>
</evidence>
<feature type="transmembrane region" description="Helical" evidence="8">
    <location>
        <begin position="198"/>
        <end position="219"/>
    </location>
</feature>
<keyword evidence="6 8" id="KW-1133">Transmembrane helix</keyword>
<feature type="transmembrane region" description="Helical" evidence="8">
    <location>
        <begin position="164"/>
        <end position="186"/>
    </location>
</feature>
<evidence type="ECO:0000313" key="10">
    <source>
        <dbReference type="EMBL" id="SSX19794.1"/>
    </source>
</evidence>
<evidence type="ECO:0000256" key="6">
    <source>
        <dbReference type="ARBA" id="ARBA00022989"/>
    </source>
</evidence>
<dbReference type="PANTHER" id="PTHR11101:SF80">
    <property type="entry name" value="PHOSPHATE TRANSPORTER"/>
    <property type="match status" value="1"/>
</dbReference>
<comment type="function">
    <text evidence="8">Sodium-phosphate symporter.</text>
</comment>
<dbReference type="GO" id="GO:0035435">
    <property type="term" value="P:phosphate ion transmembrane transport"/>
    <property type="evidence" value="ECO:0007669"/>
    <property type="project" value="TreeGrafter"/>
</dbReference>
<dbReference type="GO" id="GO:0016020">
    <property type="term" value="C:membrane"/>
    <property type="evidence" value="ECO:0007669"/>
    <property type="project" value="UniProtKB-SubCell"/>
</dbReference>
<reference evidence="9" key="1">
    <citation type="submission" date="2018-04" db="EMBL/GenBank/DDBJ databases">
        <authorList>
            <person name="Go L.Y."/>
            <person name="Mitchell J.A."/>
        </authorList>
    </citation>
    <scope>NUCLEOTIDE SEQUENCE</scope>
    <source>
        <tissue evidence="9">Whole organism</tissue>
    </source>
</reference>
<evidence type="ECO:0000256" key="2">
    <source>
        <dbReference type="ARBA" id="ARBA00009916"/>
    </source>
</evidence>
<dbReference type="Pfam" id="PF01384">
    <property type="entry name" value="PHO4"/>
    <property type="match status" value="1"/>
</dbReference>
<accession>A0A336LNR4</accession>
<organism evidence="10">
    <name type="scientific">Culicoides sonorensis</name>
    <name type="common">Biting midge</name>
    <dbReference type="NCBI Taxonomy" id="179676"/>
    <lineage>
        <taxon>Eukaryota</taxon>
        <taxon>Metazoa</taxon>
        <taxon>Ecdysozoa</taxon>
        <taxon>Arthropoda</taxon>
        <taxon>Hexapoda</taxon>
        <taxon>Insecta</taxon>
        <taxon>Pterygota</taxon>
        <taxon>Neoptera</taxon>
        <taxon>Endopterygota</taxon>
        <taxon>Diptera</taxon>
        <taxon>Nematocera</taxon>
        <taxon>Chironomoidea</taxon>
        <taxon>Ceratopogonidae</taxon>
        <taxon>Ceratopogoninae</taxon>
        <taxon>Culicoides</taxon>
        <taxon>Monoculicoides</taxon>
    </lineage>
</organism>
<evidence type="ECO:0000256" key="1">
    <source>
        <dbReference type="ARBA" id="ARBA00004141"/>
    </source>
</evidence>
<feature type="transmembrane region" description="Helical" evidence="8">
    <location>
        <begin position="342"/>
        <end position="361"/>
    </location>
</feature>
<dbReference type="OMA" id="AGFWFFG"/>
<gene>
    <name evidence="10" type="primary">CSON015418</name>
</gene>
<dbReference type="GO" id="GO:0005315">
    <property type="term" value="F:phosphate transmembrane transporter activity"/>
    <property type="evidence" value="ECO:0007669"/>
    <property type="project" value="InterPro"/>
</dbReference>
<protein>
    <recommendedName>
        <fullName evidence="8">Phosphate transporter</fullName>
    </recommendedName>
</protein>
<feature type="transmembrane region" description="Helical" evidence="8">
    <location>
        <begin position="26"/>
        <end position="44"/>
    </location>
</feature>
<keyword evidence="3 8" id="KW-0813">Transport</keyword>
<dbReference type="PANTHER" id="PTHR11101">
    <property type="entry name" value="PHOSPHATE TRANSPORTER"/>
    <property type="match status" value="1"/>
</dbReference>
<evidence type="ECO:0000256" key="7">
    <source>
        <dbReference type="ARBA" id="ARBA00023136"/>
    </source>
</evidence>
<feature type="transmembrane region" description="Helical" evidence="8">
    <location>
        <begin position="464"/>
        <end position="490"/>
    </location>
</feature>
<dbReference type="EMBL" id="UFQT01000097">
    <property type="protein sequence ID" value="SSX19794.1"/>
    <property type="molecule type" value="Genomic_DNA"/>
</dbReference>
<dbReference type="InterPro" id="IPR001204">
    <property type="entry name" value="Phos_transporter"/>
</dbReference>
<feature type="transmembrane region" description="Helical" evidence="8">
    <location>
        <begin position="367"/>
        <end position="388"/>
    </location>
</feature>
<evidence type="ECO:0000256" key="3">
    <source>
        <dbReference type="ARBA" id="ARBA00022448"/>
    </source>
</evidence>
<keyword evidence="4 8" id="KW-0592">Phosphate transport</keyword>
<feature type="transmembrane region" description="Helical" evidence="8">
    <location>
        <begin position="105"/>
        <end position="128"/>
    </location>
</feature>
<comment type="subcellular location">
    <subcellularLocation>
        <location evidence="1 8">Membrane</location>
        <topology evidence="1 8">Multi-pass membrane protein</topology>
    </subcellularLocation>
</comment>
<evidence type="ECO:0000256" key="8">
    <source>
        <dbReference type="RuleBase" id="RU363058"/>
    </source>
</evidence>
<evidence type="ECO:0000256" key="4">
    <source>
        <dbReference type="ARBA" id="ARBA00022592"/>
    </source>
</evidence>
<feature type="transmembrane region" description="Helical" evidence="8">
    <location>
        <begin position="231"/>
        <end position="256"/>
    </location>
</feature>
<feature type="transmembrane region" description="Helical" evidence="8">
    <location>
        <begin position="64"/>
        <end position="84"/>
    </location>
</feature>
<dbReference type="EMBL" id="UFQS01000097">
    <property type="protein sequence ID" value="SSW99414.1"/>
    <property type="molecule type" value="Genomic_DNA"/>
</dbReference>
<keyword evidence="5 8" id="KW-0812">Transmembrane</keyword>
<proteinExistence type="inferred from homology"/>
<sequence length="495" mass="52465">MTLSTTISTLLQDLKTDVLTPYSSDLIWIIVLGFIFAFILAFALGANDVANSFGTSVGSGVLTLTSACILATIFEISGAILLGDKVSATIRKGIVDISIYEGSEMALTLGYISTLSGCAIWLFIATYFKLPVSGTHSTVAATVGYSLVARGTKGINWVGLGKIVASWFISPVLSGLISVVIFYIIQYAIMRRFNPLKAGLIGLPIIYGLTVFINVFGVTKDGPKMFYLDGLPLWVALVASIVAGFFTALIVQLFVVPWTKKKLLQQRIDAKSISSVPSVLEKGSPNSNSVASLESGVVQYNSQLQLTSVEKSSTKEEADQLFNFLQILTAIFGSFAHGGNDVANAVGPLIALWLVFSQGTVSNEPDSLSTFLLLLYGGVGIAVGLWVLGRRVIETIGTGLTKITPSTGFTIEIGSACTVLLASKLGMPVSTTHCKVGSVVFVGYVNGRSKDVIADGEKPVNWKLFGAIAISWIATVPAALGFSALIMWILSAIVL</sequence>
<dbReference type="VEuPathDB" id="VectorBase:CSON015418"/>
<dbReference type="AlphaFoldDB" id="A0A336LNR4"/>
<comment type="similarity">
    <text evidence="2 8">Belongs to the inorganic phosphate transporter (PiT) (TC 2.A.20) family.</text>
</comment>
<reference evidence="10" key="2">
    <citation type="submission" date="2018-07" db="EMBL/GenBank/DDBJ databases">
        <authorList>
            <person name="Quirk P.G."/>
            <person name="Krulwich T.A."/>
        </authorList>
    </citation>
    <scope>NUCLEOTIDE SEQUENCE</scope>
</reference>
<name>A0A336LNR4_CULSO</name>
<evidence type="ECO:0000313" key="9">
    <source>
        <dbReference type="EMBL" id="SSW99414.1"/>
    </source>
</evidence>
<keyword evidence="7 8" id="KW-0472">Membrane</keyword>